<dbReference type="EMBL" id="JAPDGR010000645">
    <property type="protein sequence ID" value="KAJ2988472.1"/>
    <property type="molecule type" value="Genomic_DNA"/>
</dbReference>
<sequence length="444" mass="49753">MAIDNTALDLVVSLVLPSIQAHRKQIDDEKGFRRPFVLGLSGLQGSGKSTWAVSLARALSDHHHFKTIILSLDDLYLPHEELVRLRESNPNNRFYRNRGQPGTHDETLARQFFDDLHSGKDVALPSFDKSSFNGEGDRVPENEWQKVSQDPPLDVIIFEGWCVGFLSLSDADLQAKWSVARDSIISSNTDGGKEHLAFQLEVLGTHSFEDVKLLNDNLKRYNETFMGPCHFDYLIHLDTDRLANVYRWRIQQEKALRATKGMGQTNEQVIAFVQVYMPAYELYLEKLRKEASLPRRGADGLRTQTRIQLDDNPCTSTRSTFALASTSVYHSRNPRKRAMDSPMNEDYADTWSHPADAGGARESSGRAPKRRRTNTNGGPTGERGIMRDGNRTGLPRFIGSGSRINLVMTVYNVLARSHTGQGRNHHDAAGVVPGEEDQLTGPSP</sequence>
<reference evidence="1" key="1">
    <citation type="submission" date="2022-10" db="EMBL/GenBank/DDBJ databases">
        <title>Genome Sequence of Xylaria curta.</title>
        <authorList>
            <person name="Buettner E."/>
        </authorList>
    </citation>
    <scope>NUCLEOTIDE SEQUENCE</scope>
    <source>
        <strain evidence="1">Babe10</strain>
    </source>
</reference>
<evidence type="ECO:0000313" key="2">
    <source>
        <dbReference type="Proteomes" id="UP001143856"/>
    </source>
</evidence>
<dbReference type="Proteomes" id="UP001143856">
    <property type="component" value="Unassembled WGS sequence"/>
</dbReference>
<name>A0ACC1P903_9PEZI</name>
<protein>
    <submittedName>
        <fullName evidence="1">Uncharacterized protein</fullName>
    </submittedName>
</protein>
<proteinExistence type="predicted"/>
<evidence type="ECO:0000313" key="1">
    <source>
        <dbReference type="EMBL" id="KAJ2988472.1"/>
    </source>
</evidence>
<accession>A0ACC1P903</accession>
<keyword evidence="2" id="KW-1185">Reference proteome</keyword>
<gene>
    <name evidence="1" type="ORF">NUW58_g3959</name>
</gene>
<comment type="caution">
    <text evidence="1">The sequence shown here is derived from an EMBL/GenBank/DDBJ whole genome shotgun (WGS) entry which is preliminary data.</text>
</comment>
<organism evidence="1 2">
    <name type="scientific">Xylaria curta</name>
    <dbReference type="NCBI Taxonomy" id="42375"/>
    <lineage>
        <taxon>Eukaryota</taxon>
        <taxon>Fungi</taxon>
        <taxon>Dikarya</taxon>
        <taxon>Ascomycota</taxon>
        <taxon>Pezizomycotina</taxon>
        <taxon>Sordariomycetes</taxon>
        <taxon>Xylariomycetidae</taxon>
        <taxon>Xylariales</taxon>
        <taxon>Xylariaceae</taxon>
        <taxon>Xylaria</taxon>
    </lineage>
</organism>